<keyword evidence="2 8" id="KW-0813">Transport</keyword>
<keyword evidence="6" id="KW-0915">Sodium</keyword>
<dbReference type="GO" id="GO:0005886">
    <property type="term" value="C:plasma membrane"/>
    <property type="evidence" value="ECO:0007669"/>
    <property type="project" value="TreeGrafter"/>
</dbReference>
<evidence type="ECO:0000256" key="10">
    <source>
        <dbReference type="SAM" id="Phobius"/>
    </source>
</evidence>
<dbReference type="AlphaFoldDB" id="A0A1S3HPA4"/>
<dbReference type="GO" id="GO:0046872">
    <property type="term" value="F:metal ion binding"/>
    <property type="evidence" value="ECO:0007669"/>
    <property type="project" value="UniProtKB-KW"/>
</dbReference>
<dbReference type="PROSITE" id="PS50267">
    <property type="entry name" value="NA_NEUROTRAN_SYMP_3"/>
    <property type="match status" value="1"/>
</dbReference>
<evidence type="ECO:0000256" key="8">
    <source>
        <dbReference type="RuleBase" id="RU003732"/>
    </source>
</evidence>
<dbReference type="RefSeq" id="XP_013387882.1">
    <property type="nucleotide sequence ID" value="XM_013532428.1"/>
</dbReference>
<proteinExistence type="inferred from homology"/>
<feature type="binding site" evidence="6">
    <location>
        <position position="432"/>
    </location>
    <ligand>
        <name>Na(+)</name>
        <dbReference type="ChEBI" id="CHEBI:29101"/>
        <label>1</label>
    </ligand>
</feature>
<feature type="region of interest" description="Disordered" evidence="9">
    <location>
        <begin position="1"/>
        <end position="38"/>
    </location>
</feature>
<evidence type="ECO:0000256" key="3">
    <source>
        <dbReference type="ARBA" id="ARBA00022692"/>
    </source>
</evidence>
<keyword evidence="3 8" id="KW-0812">Transmembrane</keyword>
<evidence type="ECO:0000313" key="11">
    <source>
        <dbReference type="Proteomes" id="UP000085678"/>
    </source>
</evidence>
<feature type="transmembrane region" description="Helical" evidence="10">
    <location>
        <begin position="346"/>
        <end position="365"/>
    </location>
</feature>
<evidence type="ECO:0000256" key="9">
    <source>
        <dbReference type="SAM" id="MobiDB-lite"/>
    </source>
</evidence>
<keyword evidence="8" id="KW-0769">Symport</keyword>
<sequence length="725" mass="81516">MTEHEKKVTMDMPRARKKKRSPRESSRDSQISQLEQVPSVSRRVVMPGPTASQISQLEQVPSVSRRVVIPGPTASQAQIINDPTYTHREDDNNYIGDVSMDHLERMVWSRKLEFILSCLGYAVGLGNLWRFPYMCYRNGGGAFFIPYLIMLLFCGFPLFYLEISLGQFASLGPLSVWKVSPLFKGVGYGIVTVSLMVSIYYNMIIGWSIFYLFASMQDPVPWSTCDNWWNTAACTMDGRQHQNASNNSTIILNSVMGNISLNDSADVGDTIVSLDPYENVTQNLTYVGRLKSSSEEYFYNYVLGITDDISDFGGMQWYNVGCLCLAWLLVFLALRKGIKTSGKVVYFTAIFPYVVLVILLIRGVSLDGAVEGIKFFLIPKWERLRQAKVWNDAAIQVFYSLGSCFGTLITLASYNKFHNNCYKDAVIVCVGNTLTSVLGGVVIFSILGYMAHVSGTTVDKVAQEGSGLAFVVYPEVVAKFPVSPLWAILFFIMLLTLGLDSQFGMIETLVTAILEEYPKQCHKRKTWVILGVCIVMFILGLPLCTKGGMYWLHLMDLNAAGWSVLILGLFECLVIGWVYGYNRFADNIQMMIGKKPSLYWRALWQFVTPVIIMFILVFSWVDYSPAYYDQYEYPFWANLLGGAMTCLPLVPLPVWMLYAISKTDGPIKRRIQLLTQPAADWGPGPSIDEDIVAFLVPQHPLLPPALHLHPDLPETPVWGDRQQGL</sequence>
<keyword evidence="6" id="KW-0479">Metal-binding</keyword>
<feature type="transmembrane region" description="Helical" evidence="10">
    <location>
        <begin position="527"/>
        <end position="553"/>
    </location>
</feature>
<dbReference type="GeneID" id="106156982"/>
<feature type="transmembrane region" description="Helical" evidence="10">
    <location>
        <begin position="393"/>
        <end position="414"/>
    </location>
</feature>
<feature type="binding site" evidence="6">
    <location>
        <position position="500"/>
    </location>
    <ligand>
        <name>Na(+)</name>
        <dbReference type="ChEBI" id="CHEBI:29101"/>
        <label>1</label>
    </ligand>
</feature>
<feature type="binding site" evidence="6">
    <location>
        <position position="122"/>
    </location>
    <ligand>
        <name>Na(+)</name>
        <dbReference type="ChEBI" id="CHEBI:29101"/>
        <label>1</label>
    </ligand>
</feature>
<feature type="binding site" evidence="6">
    <location>
        <position position="400"/>
    </location>
    <ligand>
        <name>Na(+)</name>
        <dbReference type="ChEBI" id="CHEBI:29101"/>
        <label>1</label>
    </ligand>
</feature>
<evidence type="ECO:0000256" key="7">
    <source>
        <dbReference type="PIRSR" id="PIRSR600175-2"/>
    </source>
</evidence>
<keyword evidence="4 10" id="KW-1133">Transmembrane helix</keyword>
<organism evidence="11 13">
    <name type="scientific">Lingula anatina</name>
    <name type="common">Brachiopod</name>
    <name type="synonym">Lingula unguis</name>
    <dbReference type="NCBI Taxonomy" id="7574"/>
    <lineage>
        <taxon>Eukaryota</taxon>
        <taxon>Metazoa</taxon>
        <taxon>Spiralia</taxon>
        <taxon>Lophotrochozoa</taxon>
        <taxon>Brachiopoda</taxon>
        <taxon>Linguliformea</taxon>
        <taxon>Lingulata</taxon>
        <taxon>Lingulida</taxon>
        <taxon>Linguloidea</taxon>
        <taxon>Lingulidae</taxon>
        <taxon>Lingula</taxon>
    </lineage>
</organism>
<dbReference type="InterPro" id="IPR000175">
    <property type="entry name" value="Na/ntran_symport"/>
</dbReference>
<evidence type="ECO:0000256" key="5">
    <source>
        <dbReference type="ARBA" id="ARBA00023136"/>
    </source>
</evidence>
<feature type="compositionally biased region" description="Polar residues" evidence="9">
    <location>
        <begin position="28"/>
        <end position="38"/>
    </location>
</feature>
<keyword evidence="5 10" id="KW-0472">Membrane</keyword>
<evidence type="ECO:0000313" key="13">
    <source>
        <dbReference type="RefSeq" id="XP_013387883.1"/>
    </source>
</evidence>
<feature type="transmembrane region" description="Helical" evidence="10">
    <location>
        <begin position="112"/>
        <end position="131"/>
    </location>
</feature>
<dbReference type="PRINTS" id="PR00176">
    <property type="entry name" value="NANEUSMPORT"/>
</dbReference>
<reference evidence="12 13" key="1">
    <citation type="submission" date="2025-04" db="UniProtKB">
        <authorList>
            <consortium name="RefSeq"/>
        </authorList>
    </citation>
    <scope>IDENTIFICATION</scope>
    <source>
        <tissue evidence="12 13">Gonads</tissue>
    </source>
</reference>
<feature type="disulfide bond" evidence="7">
    <location>
        <begin position="225"/>
        <end position="234"/>
    </location>
</feature>
<feature type="transmembrane region" description="Helical" evidence="10">
    <location>
        <begin position="602"/>
        <end position="621"/>
    </location>
</feature>
<feature type="transmembrane region" description="Helical" evidence="10">
    <location>
        <begin position="485"/>
        <end position="506"/>
    </location>
</feature>
<dbReference type="GO" id="GO:0015375">
    <property type="term" value="F:glycine:sodium symporter activity"/>
    <property type="evidence" value="ECO:0007669"/>
    <property type="project" value="TreeGrafter"/>
</dbReference>
<feature type="binding site" evidence="6">
    <location>
        <position position="497"/>
    </location>
    <ligand>
        <name>Na(+)</name>
        <dbReference type="ChEBI" id="CHEBI:29101"/>
        <label>1</label>
    </ligand>
</feature>
<dbReference type="InterPro" id="IPR037272">
    <property type="entry name" value="SNS_sf"/>
</dbReference>
<feature type="binding site" evidence="6">
    <location>
        <position position="501"/>
    </location>
    <ligand>
        <name>Na(+)</name>
        <dbReference type="ChEBI" id="CHEBI:29101"/>
        <label>1</label>
    </ligand>
</feature>
<feature type="transmembrane region" description="Helical" evidence="10">
    <location>
        <begin position="317"/>
        <end position="334"/>
    </location>
</feature>
<name>A0A1S3HPA4_LINAN</name>
<keyword evidence="11" id="KW-1185">Reference proteome</keyword>
<evidence type="ECO:0000313" key="12">
    <source>
        <dbReference type="RefSeq" id="XP_013387882.1"/>
    </source>
</evidence>
<feature type="binding site" evidence="6">
    <location>
        <position position="123"/>
    </location>
    <ligand>
        <name>Na(+)</name>
        <dbReference type="ChEBI" id="CHEBI:29101"/>
        <label>1</label>
    </ligand>
</feature>
<dbReference type="PANTHER" id="PTHR11616:SF240">
    <property type="entry name" value="BLOATED TUBULES, ISOFORM B-RELATED"/>
    <property type="match status" value="1"/>
</dbReference>
<feature type="transmembrane region" description="Helical" evidence="10">
    <location>
        <begin position="426"/>
        <end position="451"/>
    </location>
</feature>
<keyword evidence="7" id="KW-1015">Disulfide bond</keyword>
<feature type="transmembrane region" description="Helical" evidence="10">
    <location>
        <begin position="559"/>
        <end position="581"/>
    </location>
</feature>
<comment type="subcellular location">
    <subcellularLocation>
        <location evidence="1">Membrane</location>
        <topology evidence="1">Multi-pass membrane protein</topology>
    </subcellularLocation>
</comment>
<feature type="transmembrane region" description="Helical" evidence="10">
    <location>
        <begin position="186"/>
        <end position="213"/>
    </location>
</feature>
<gene>
    <name evidence="12 13" type="primary">LOC106156982</name>
</gene>
<accession>A0A1S3HPA4</accession>
<dbReference type="PROSITE" id="PS00610">
    <property type="entry name" value="NA_NEUROTRAN_SYMP_1"/>
    <property type="match status" value="1"/>
</dbReference>
<comment type="similarity">
    <text evidence="8">Belongs to the sodium:neurotransmitter symporter (SNF) (TC 2.A.22) family.</text>
</comment>
<feature type="binding site" evidence="6">
    <location>
        <position position="120"/>
    </location>
    <ligand>
        <name>Na(+)</name>
        <dbReference type="ChEBI" id="CHEBI:29101"/>
        <label>1</label>
    </ligand>
</feature>
<dbReference type="Proteomes" id="UP000085678">
    <property type="component" value="Unplaced"/>
</dbReference>
<feature type="transmembrane region" description="Helical" evidence="10">
    <location>
        <begin position="633"/>
        <end position="660"/>
    </location>
</feature>
<evidence type="ECO:0000256" key="2">
    <source>
        <dbReference type="ARBA" id="ARBA00022448"/>
    </source>
</evidence>
<protein>
    <recommendedName>
        <fullName evidence="8">Transporter</fullName>
    </recommendedName>
</protein>
<dbReference type="PANTHER" id="PTHR11616">
    <property type="entry name" value="SODIUM/CHLORIDE DEPENDENT TRANSPORTER"/>
    <property type="match status" value="1"/>
</dbReference>
<dbReference type="PROSITE" id="PS00754">
    <property type="entry name" value="NA_NEUROTRAN_SYMP_2"/>
    <property type="match status" value="1"/>
</dbReference>
<dbReference type="KEGG" id="lak:106156982"/>
<feature type="binding site" evidence="6">
    <location>
        <position position="127"/>
    </location>
    <ligand>
        <name>Na(+)</name>
        <dbReference type="ChEBI" id="CHEBI:29101"/>
        <label>1</label>
    </ligand>
</feature>
<dbReference type="Pfam" id="PF00209">
    <property type="entry name" value="SNF"/>
    <property type="match status" value="1"/>
</dbReference>
<evidence type="ECO:0000256" key="1">
    <source>
        <dbReference type="ARBA" id="ARBA00004141"/>
    </source>
</evidence>
<evidence type="ECO:0000256" key="4">
    <source>
        <dbReference type="ARBA" id="ARBA00022989"/>
    </source>
</evidence>
<feature type="transmembrane region" description="Helical" evidence="10">
    <location>
        <begin position="143"/>
        <end position="165"/>
    </location>
</feature>
<evidence type="ECO:0000256" key="6">
    <source>
        <dbReference type="PIRSR" id="PIRSR600175-1"/>
    </source>
</evidence>
<dbReference type="OrthoDB" id="6581954at2759"/>
<dbReference type="RefSeq" id="XP_013387883.1">
    <property type="nucleotide sequence ID" value="XM_013532429.1"/>
</dbReference>
<dbReference type="SUPFAM" id="SSF161070">
    <property type="entry name" value="SNF-like"/>
    <property type="match status" value="1"/>
</dbReference>